<accession>A0A8H8X1I3</accession>
<dbReference type="KEGG" id="mind:mvi_65690"/>
<evidence type="ECO:0000256" key="1">
    <source>
        <dbReference type="SAM" id="MobiDB-lite"/>
    </source>
</evidence>
<keyword evidence="2" id="KW-0614">Plasmid</keyword>
<feature type="compositionally biased region" description="Basic and acidic residues" evidence="1">
    <location>
        <begin position="202"/>
        <end position="212"/>
    </location>
</feature>
<reference evidence="2" key="1">
    <citation type="submission" date="2020-11" db="EMBL/GenBank/DDBJ databases">
        <title>Complete genome sequence of a novel pathogenic Methylobacterium strain isolated from rice in Vietnam.</title>
        <authorList>
            <person name="Lai K."/>
            <person name="Okazaki S."/>
            <person name="Higashi K."/>
            <person name="Mori H."/>
            <person name="Toyoda A."/>
            <person name="Kurokawa K."/>
        </authorList>
    </citation>
    <scope>NUCLEOTIDE SEQUENCE</scope>
    <source>
        <strain evidence="2">VL1</strain>
        <plasmid evidence="2">pVL1_6</plasmid>
    </source>
</reference>
<protein>
    <submittedName>
        <fullName evidence="2">Uncharacterized protein</fullName>
    </submittedName>
</protein>
<dbReference type="Proteomes" id="UP000663508">
    <property type="component" value="Plasmid pVL1_6"/>
</dbReference>
<evidence type="ECO:0000313" key="3">
    <source>
        <dbReference type="Proteomes" id="UP000663508"/>
    </source>
</evidence>
<dbReference type="EMBL" id="AP024151">
    <property type="protein sequence ID" value="BCM88108.1"/>
    <property type="molecule type" value="Genomic_DNA"/>
</dbReference>
<feature type="compositionally biased region" description="Polar residues" evidence="1">
    <location>
        <begin position="227"/>
        <end position="238"/>
    </location>
</feature>
<sequence length="272" mass="29439">MTHAYARGGGEMPAPRGFDEPHQGSGVVAKRGPRNGGAQNLTAEQVSPRYGKNPYRPSAGRKASAWCPDSAGPYRLPAGIRDRLSAALAGRKNRDAAFALAVFLARFWSSPRRLLCAIPVDRRALAEHEALGLTEARVRGALAALVEVGFLARYEPDPGKRYQRTEGGLQRRAILHRFGEEYAVAFGKANARAQEARGAPAPDRRPIPRPEPQRALAPNVAAPRAMPSTQVAQKQTSPDRGVIMGEEDRLKSQPKCEGLEAALARLRRGMGL</sequence>
<feature type="region of interest" description="Disordered" evidence="1">
    <location>
        <begin position="1"/>
        <end position="57"/>
    </location>
</feature>
<proteinExistence type="predicted"/>
<evidence type="ECO:0000313" key="2">
    <source>
        <dbReference type="EMBL" id="BCM88108.1"/>
    </source>
</evidence>
<feature type="region of interest" description="Disordered" evidence="1">
    <location>
        <begin position="193"/>
        <end position="251"/>
    </location>
</feature>
<dbReference type="AlphaFoldDB" id="A0A8H8X1I3"/>
<organism evidence="2 3">
    <name type="scientific">Methylobacterium indicum</name>
    <dbReference type="NCBI Taxonomy" id="1775910"/>
    <lineage>
        <taxon>Bacteria</taxon>
        <taxon>Pseudomonadati</taxon>
        <taxon>Pseudomonadota</taxon>
        <taxon>Alphaproteobacteria</taxon>
        <taxon>Hyphomicrobiales</taxon>
        <taxon>Methylobacteriaceae</taxon>
        <taxon>Methylobacterium</taxon>
    </lineage>
</organism>
<geneLocation type="plasmid" evidence="2 3">
    <name>pVL1_6</name>
</geneLocation>
<name>A0A8H8X1I3_9HYPH</name>
<gene>
    <name evidence="2" type="ORF">mvi_65690</name>
</gene>